<name>A0A9X2WJW2_9GAMM</name>
<dbReference type="EMBL" id="JAMTCD010000001">
    <property type="protein sequence ID" value="MCT7940257.1"/>
    <property type="molecule type" value="Genomic_DNA"/>
</dbReference>
<reference evidence="1" key="1">
    <citation type="journal article" date="2023" name="Int. J. Syst. Evol. Microbiol.">
        <title>&lt;i&gt;Shewanella septentrionalis&lt;/i&gt; sp. nov. and &lt;i&gt;Shewanella holmiensis&lt;/i&gt; sp. nov., isolated from Baltic Sea water and sediments.</title>
        <authorList>
            <person name="Martin-Rodriguez A.J."/>
            <person name="Thorell K."/>
            <person name="Joffre E."/>
            <person name="Jensie-Markopoulos S."/>
            <person name="Moore E.R.B."/>
            <person name="Sjoling A."/>
        </authorList>
    </citation>
    <scope>NUCLEOTIDE SEQUENCE</scope>
    <source>
        <strain evidence="1">SP1S2-7</strain>
    </source>
</reference>
<comment type="caution">
    <text evidence="1">The sequence shown here is derived from an EMBL/GenBank/DDBJ whole genome shotgun (WGS) entry which is preliminary data.</text>
</comment>
<keyword evidence="2" id="KW-1185">Reference proteome</keyword>
<evidence type="ECO:0000313" key="1">
    <source>
        <dbReference type="EMBL" id="MCT7940257.1"/>
    </source>
</evidence>
<dbReference type="SUPFAM" id="SSF53850">
    <property type="entry name" value="Periplasmic binding protein-like II"/>
    <property type="match status" value="1"/>
</dbReference>
<organism evidence="1 2">
    <name type="scientific">Shewanella holmiensis</name>
    <dbReference type="NCBI Taxonomy" id="2952222"/>
    <lineage>
        <taxon>Bacteria</taxon>
        <taxon>Pseudomonadati</taxon>
        <taxon>Pseudomonadota</taxon>
        <taxon>Gammaproteobacteria</taxon>
        <taxon>Alteromonadales</taxon>
        <taxon>Shewanellaceae</taxon>
        <taxon>Shewanella</taxon>
    </lineage>
</organism>
<dbReference type="PANTHER" id="PTHR38834">
    <property type="entry name" value="PERIPLASMIC SUBSTRATE BINDING PROTEIN FAMILY 3"/>
    <property type="match status" value="1"/>
</dbReference>
<dbReference type="Proteomes" id="UP001155546">
    <property type="component" value="Unassembled WGS sequence"/>
</dbReference>
<accession>A0A9X2WJW2</accession>
<protein>
    <submittedName>
        <fullName evidence="1">ABC transporter substrate-binding protein</fullName>
    </submittedName>
</protein>
<evidence type="ECO:0000313" key="2">
    <source>
        <dbReference type="Proteomes" id="UP001155546"/>
    </source>
</evidence>
<dbReference type="RefSeq" id="WP_261296720.1">
    <property type="nucleotide sequence ID" value="NZ_JAMTCD010000001.1"/>
</dbReference>
<proteinExistence type="predicted"/>
<dbReference type="AlphaFoldDB" id="A0A9X2WJW2"/>
<dbReference type="Gene3D" id="3.40.190.10">
    <property type="entry name" value="Periplasmic binding protein-like II"/>
    <property type="match status" value="2"/>
</dbReference>
<gene>
    <name evidence="1" type="ORF">NE535_00380</name>
</gene>
<sequence length="255" mass="28607">MVSMLSRHKLAYNIGAIVILLSAQLTADTLELSTLEWPPFTGVNLIEKGVTSQIVQQALSYEGHELKVSVLPWNRAIRVAKKGGNSGYFPEYLNVTNDFIFSNSLGSSPIGLLQRRSTPIKLTVLSDLNNYTLGVVKGYVNTDEIDNMIRDGRQPFEEANDERQNILKLAAGRIDAIVIDYNVYQYLQHEPKIAGISHLLQLNSKPLALKSLHIAFNNNDQGRKWQKVINRGLSQFDAQQMMDAYLIESSKHQGH</sequence>
<dbReference type="PANTHER" id="PTHR38834:SF3">
    <property type="entry name" value="SOLUTE-BINDING PROTEIN FAMILY 3_N-TERMINAL DOMAIN-CONTAINING PROTEIN"/>
    <property type="match status" value="1"/>
</dbReference>